<accession>A0A939PBB1</accession>
<proteinExistence type="inferred from homology"/>
<dbReference type="SUPFAM" id="SSF48452">
    <property type="entry name" value="TPR-like"/>
    <property type="match status" value="1"/>
</dbReference>
<dbReference type="Gene3D" id="1.25.40.10">
    <property type="entry name" value="Tetratricopeptide repeat domain"/>
    <property type="match status" value="1"/>
</dbReference>
<dbReference type="PANTHER" id="PTHR35807:SF1">
    <property type="entry name" value="TRANSCRIPTIONAL REGULATOR REDD"/>
    <property type="match status" value="1"/>
</dbReference>
<dbReference type="PROSITE" id="PS51755">
    <property type="entry name" value="OMPR_PHOB"/>
    <property type="match status" value="1"/>
</dbReference>
<keyword evidence="2" id="KW-0805">Transcription regulation</keyword>
<gene>
    <name evidence="7" type="ORF">J4573_20385</name>
</gene>
<dbReference type="InterPro" id="IPR016032">
    <property type="entry name" value="Sig_transdc_resp-reg_C-effctor"/>
</dbReference>
<keyword evidence="4" id="KW-0804">Transcription</keyword>
<feature type="domain" description="OmpR/PhoB-type" evidence="6">
    <location>
        <begin position="1"/>
        <end position="96"/>
    </location>
</feature>
<dbReference type="GO" id="GO:0003677">
    <property type="term" value="F:DNA binding"/>
    <property type="evidence" value="ECO:0007669"/>
    <property type="project" value="UniProtKB-UniRule"/>
</dbReference>
<dbReference type="SMART" id="SM00862">
    <property type="entry name" value="Trans_reg_C"/>
    <property type="match status" value="1"/>
</dbReference>
<feature type="DNA-binding region" description="OmpR/PhoB-type" evidence="5">
    <location>
        <begin position="1"/>
        <end position="96"/>
    </location>
</feature>
<keyword evidence="3 5" id="KW-0238">DNA-binding</keyword>
<comment type="similarity">
    <text evidence="1">Belongs to the AfsR/DnrI/RedD regulatory family.</text>
</comment>
<dbReference type="PANTHER" id="PTHR35807">
    <property type="entry name" value="TRANSCRIPTIONAL REGULATOR REDD-RELATED"/>
    <property type="match status" value="1"/>
</dbReference>
<dbReference type="Pfam" id="PF00486">
    <property type="entry name" value="Trans_reg_C"/>
    <property type="match status" value="1"/>
</dbReference>
<dbReference type="InterPro" id="IPR001867">
    <property type="entry name" value="OmpR/PhoB-type_DNA-bd"/>
</dbReference>
<keyword evidence="8" id="KW-1185">Reference proteome</keyword>
<reference evidence="7" key="1">
    <citation type="submission" date="2021-03" db="EMBL/GenBank/DDBJ databases">
        <authorList>
            <person name="Kanchanasin P."/>
            <person name="Saeng-In P."/>
            <person name="Phongsopitanun W."/>
            <person name="Yuki M."/>
            <person name="Kudo T."/>
            <person name="Ohkuma M."/>
            <person name="Tanasupawat S."/>
        </authorList>
    </citation>
    <scope>NUCLEOTIDE SEQUENCE</scope>
    <source>
        <strain evidence="7">GKU 128</strain>
    </source>
</reference>
<sequence length="262" mass="28945">MAEFLVLGPLECRSANRAVTITGTLQRALLATLLAAEGTPVSADSLVTELWADSPPPHWENALQAHISRLRRRIDTVAGGRSARLVIEHSGYCLRTDEDTVDAKVFMHKFDYARVLGTTDPGAAADALREALSLWRGKAFGLVSQGPLCRTVAQRYETARLVALEMLFDLELRSGRHTDIIPTLSELVEAPTLNERFCEQLMIALYRSGQQARALSSYSRMRERLDAELGVEPTITLRNLHNAILNHDPALRLGADHAVLRA</sequence>
<dbReference type="InterPro" id="IPR051677">
    <property type="entry name" value="AfsR-DnrI-RedD_regulator"/>
</dbReference>
<evidence type="ECO:0000256" key="1">
    <source>
        <dbReference type="ARBA" id="ARBA00005820"/>
    </source>
</evidence>
<dbReference type="SMART" id="SM01043">
    <property type="entry name" value="BTAD"/>
    <property type="match status" value="1"/>
</dbReference>
<dbReference type="GO" id="GO:0000160">
    <property type="term" value="P:phosphorelay signal transduction system"/>
    <property type="evidence" value="ECO:0007669"/>
    <property type="project" value="InterPro"/>
</dbReference>
<dbReference type="Pfam" id="PF03704">
    <property type="entry name" value="BTAD"/>
    <property type="match status" value="1"/>
</dbReference>
<dbReference type="AlphaFoldDB" id="A0A939PBB1"/>
<evidence type="ECO:0000313" key="7">
    <source>
        <dbReference type="EMBL" id="MBO2449471.1"/>
    </source>
</evidence>
<dbReference type="InterPro" id="IPR005158">
    <property type="entry name" value="BTAD"/>
</dbReference>
<dbReference type="GO" id="GO:0006355">
    <property type="term" value="P:regulation of DNA-templated transcription"/>
    <property type="evidence" value="ECO:0007669"/>
    <property type="project" value="InterPro"/>
</dbReference>
<evidence type="ECO:0000256" key="2">
    <source>
        <dbReference type="ARBA" id="ARBA00023015"/>
    </source>
</evidence>
<evidence type="ECO:0000313" key="8">
    <source>
        <dbReference type="Proteomes" id="UP000669179"/>
    </source>
</evidence>
<dbReference type="EMBL" id="JAGEOJ010000008">
    <property type="protein sequence ID" value="MBO2449471.1"/>
    <property type="molecule type" value="Genomic_DNA"/>
</dbReference>
<dbReference type="InterPro" id="IPR011990">
    <property type="entry name" value="TPR-like_helical_dom_sf"/>
</dbReference>
<protein>
    <submittedName>
        <fullName evidence="7">AfsR/SARP family transcriptional regulator</fullName>
    </submittedName>
</protein>
<comment type="caution">
    <text evidence="7">The sequence shown here is derived from an EMBL/GenBank/DDBJ whole genome shotgun (WGS) entry which is preliminary data.</text>
</comment>
<evidence type="ECO:0000256" key="3">
    <source>
        <dbReference type="ARBA" id="ARBA00023125"/>
    </source>
</evidence>
<dbReference type="Gene3D" id="1.10.10.10">
    <property type="entry name" value="Winged helix-like DNA-binding domain superfamily/Winged helix DNA-binding domain"/>
    <property type="match status" value="1"/>
</dbReference>
<evidence type="ECO:0000256" key="4">
    <source>
        <dbReference type="ARBA" id="ARBA00023163"/>
    </source>
</evidence>
<evidence type="ECO:0000259" key="6">
    <source>
        <dbReference type="PROSITE" id="PS51755"/>
    </source>
</evidence>
<dbReference type="RefSeq" id="WP_208257361.1">
    <property type="nucleotide sequence ID" value="NZ_JAGEOJ010000008.1"/>
</dbReference>
<name>A0A939PBB1_9ACTN</name>
<organism evidence="7 8">
    <name type="scientific">Actinomadura barringtoniae</name>
    <dbReference type="NCBI Taxonomy" id="1427535"/>
    <lineage>
        <taxon>Bacteria</taxon>
        <taxon>Bacillati</taxon>
        <taxon>Actinomycetota</taxon>
        <taxon>Actinomycetes</taxon>
        <taxon>Streptosporangiales</taxon>
        <taxon>Thermomonosporaceae</taxon>
        <taxon>Actinomadura</taxon>
    </lineage>
</organism>
<dbReference type="Proteomes" id="UP000669179">
    <property type="component" value="Unassembled WGS sequence"/>
</dbReference>
<evidence type="ECO:0000256" key="5">
    <source>
        <dbReference type="PROSITE-ProRule" id="PRU01091"/>
    </source>
</evidence>
<dbReference type="InterPro" id="IPR036388">
    <property type="entry name" value="WH-like_DNA-bd_sf"/>
</dbReference>
<dbReference type="SUPFAM" id="SSF46894">
    <property type="entry name" value="C-terminal effector domain of the bipartite response regulators"/>
    <property type="match status" value="1"/>
</dbReference>
<dbReference type="CDD" id="cd15831">
    <property type="entry name" value="BTAD"/>
    <property type="match status" value="1"/>
</dbReference>